<dbReference type="Gene3D" id="6.10.140.2220">
    <property type="match status" value="1"/>
</dbReference>
<proteinExistence type="inferred from homology"/>
<reference evidence="10" key="2">
    <citation type="journal article" date="2007" name="Science">
        <title>Genome sequence of Aedes aegypti, a major arbovirus vector.</title>
        <authorList>
            <person name="Nene V."/>
            <person name="Wortman J.R."/>
            <person name="Lawson D."/>
            <person name="Haas B."/>
            <person name="Kodira C."/>
            <person name="Tu Z.J."/>
            <person name="Loftus B."/>
            <person name="Xi Z."/>
            <person name="Megy K."/>
            <person name="Grabherr M."/>
            <person name="Ren Q."/>
            <person name="Zdobnov E.M."/>
            <person name="Lobo N.F."/>
            <person name="Campbell K.S."/>
            <person name="Brown S.E."/>
            <person name="Bonaldo M.F."/>
            <person name="Zhu J."/>
            <person name="Sinkins S.P."/>
            <person name="Hogenkamp D.G."/>
            <person name="Amedeo P."/>
            <person name="Arensburger P."/>
            <person name="Atkinson P.W."/>
            <person name="Bidwell S."/>
            <person name="Biedler J."/>
            <person name="Birney E."/>
            <person name="Bruggner R.V."/>
            <person name="Costas J."/>
            <person name="Coy M.R."/>
            <person name="Crabtree J."/>
            <person name="Crawford M."/>
            <person name="Debruyn B."/>
            <person name="Decaprio D."/>
            <person name="Eiglmeier K."/>
            <person name="Eisenstadt E."/>
            <person name="El-Dorry H."/>
            <person name="Gelbart W.M."/>
            <person name="Gomes S.L."/>
            <person name="Hammond M."/>
            <person name="Hannick L.I."/>
            <person name="Hogan J.R."/>
            <person name="Holmes M.H."/>
            <person name="Jaffe D."/>
            <person name="Johnston J.S."/>
            <person name="Kennedy R.C."/>
            <person name="Koo H."/>
            <person name="Kravitz S."/>
            <person name="Kriventseva E.V."/>
            <person name="Kulp D."/>
            <person name="Labutti K."/>
            <person name="Lee E."/>
            <person name="Li S."/>
            <person name="Lovin D.D."/>
            <person name="Mao C."/>
            <person name="Mauceli E."/>
            <person name="Menck C.F."/>
            <person name="Miller J.R."/>
            <person name="Montgomery P."/>
            <person name="Mori A."/>
            <person name="Nascimento A.L."/>
            <person name="Naveira H.F."/>
            <person name="Nusbaum C."/>
            <person name="O'leary S."/>
            <person name="Orvis J."/>
            <person name="Pertea M."/>
            <person name="Quesneville H."/>
            <person name="Reidenbach K.R."/>
            <person name="Rogers Y.H."/>
            <person name="Roth C.W."/>
            <person name="Schneider J.R."/>
            <person name="Schatz M."/>
            <person name="Shumway M."/>
            <person name="Stanke M."/>
            <person name="Stinson E.O."/>
            <person name="Tubio J.M."/>
            <person name="Vanzee J.P."/>
            <person name="Verjovski-Almeida S."/>
            <person name="Werner D."/>
            <person name="White O."/>
            <person name="Wyder S."/>
            <person name="Zeng Q."/>
            <person name="Zhao Q."/>
            <person name="Zhao Y."/>
            <person name="Hill C.A."/>
            <person name="Raikhel A.S."/>
            <person name="Soares M.B."/>
            <person name="Knudson D.L."/>
            <person name="Lee N.H."/>
            <person name="Galagan J."/>
            <person name="Salzberg S.L."/>
            <person name="Paulsen I.T."/>
            <person name="Dimopoulos G."/>
            <person name="Collins F.H."/>
            <person name="Birren B."/>
            <person name="Fraser-Liggett C.M."/>
            <person name="Severson D.W."/>
        </authorList>
    </citation>
    <scope>NUCLEOTIDE SEQUENCE [LARGE SCALE GENOMIC DNA]</scope>
    <source>
        <strain evidence="10">Liverpool</strain>
    </source>
</reference>
<dbReference type="InterPro" id="IPR052298">
    <property type="entry name" value="ZMYND10"/>
</dbReference>
<sequence length="457" mass="52188">MSYPFAVFPDEVDYFVESLRKFQVTDIGSESWFEQNEIVLKLTQQAFIEASTKQEEVIKEKLLVEGKLPLLVHEAYCILVWRMKVLPQLLESSNLQASFVLYSVLYYEVNAIALLETLLFHQTCCEALGDTALDLIDYCAQALGLLVGYANNKHNDVEDPKELLQEQTVDEFKRMKTEMDFKIGLKCVSITSHLMNNLSVLPLSATNRTIKTHDVPCLIAEILHSKPWLRRTAKGFEKFLEGHWTPVYGDDILKVTKDEVQAWFCLYALLFNENAMRNYEATDFRRKEIGRCVGLLNDHILDQVPVLAQLKQFLCTFQMGSGQTGKQPDKLLLDELPEIKEALLTAAKKVGWNAIIHKHRQIFIELSPDEIGVMAKSIIKTPPLNSLHFRLAAAYNTDMLEKFPESDHKSTQKGCFQCGKPAEKKCSKCASTFYCSRDCQVADWTKHKDICHHLKAL</sequence>
<reference evidence="10" key="3">
    <citation type="submission" date="2012-09" db="EMBL/GenBank/DDBJ databases">
        <authorList>
            <consortium name="VectorBase"/>
        </authorList>
    </citation>
    <scope>NUCLEOTIDE SEQUENCE</scope>
    <source>
        <strain evidence="10">Liverpool</strain>
    </source>
</reference>
<dbReference type="eggNOG" id="ENOG502QS3F">
    <property type="taxonomic scope" value="Eukaryota"/>
</dbReference>
<dbReference type="GO" id="GO:0044458">
    <property type="term" value="P:motile cilium assembly"/>
    <property type="evidence" value="ECO:0007669"/>
    <property type="project" value="TreeGrafter"/>
</dbReference>
<keyword evidence="2 7" id="KW-0963">Cytoplasm</keyword>
<feature type="domain" description="MYND-type" evidence="9">
    <location>
        <begin position="415"/>
        <end position="451"/>
    </location>
</feature>
<dbReference type="PROSITE" id="PS01360">
    <property type="entry name" value="ZF_MYND_1"/>
    <property type="match status" value="1"/>
</dbReference>
<dbReference type="GO" id="GO:0036159">
    <property type="term" value="P:inner dynein arm assembly"/>
    <property type="evidence" value="ECO:0007669"/>
    <property type="project" value="TreeGrafter"/>
</dbReference>
<evidence type="ECO:0000256" key="2">
    <source>
        <dbReference type="ARBA" id="ARBA00022490"/>
    </source>
</evidence>
<comment type="subcellular location">
    <subcellularLocation>
        <location evidence="7">Cytoplasm</location>
    </subcellularLocation>
    <subcellularLocation>
        <location evidence="6">Dynein axonemal particle</location>
    </subcellularLocation>
</comment>
<evidence type="ECO:0000313" key="11">
    <source>
        <dbReference type="Proteomes" id="UP000682892"/>
    </source>
</evidence>
<accession>Q0IEI6</accession>
<organism evidence="10 11">
    <name type="scientific">Aedes aegypti</name>
    <name type="common">Yellowfever mosquito</name>
    <name type="synonym">Culex aegypti</name>
    <dbReference type="NCBI Taxonomy" id="7159"/>
    <lineage>
        <taxon>Eukaryota</taxon>
        <taxon>Metazoa</taxon>
        <taxon>Ecdysozoa</taxon>
        <taxon>Arthropoda</taxon>
        <taxon>Hexapoda</taxon>
        <taxon>Insecta</taxon>
        <taxon>Pterygota</taxon>
        <taxon>Neoptera</taxon>
        <taxon>Endopterygota</taxon>
        <taxon>Diptera</taxon>
        <taxon>Nematocera</taxon>
        <taxon>Culicoidea</taxon>
        <taxon>Culicidae</taxon>
        <taxon>Culicinae</taxon>
        <taxon>Aedini</taxon>
        <taxon>Aedes</taxon>
        <taxon>Stegomyia</taxon>
    </lineage>
</organism>
<dbReference type="GO" id="GO:0034451">
    <property type="term" value="C:centriolar satellite"/>
    <property type="evidence" value="ECO:0007669"/>
    <property type="project" value="TreeGrafter"/>
</dbReference>
<comment type="similarity">
    <text evidence="1 7">Belongs to the ZMYND10 family.</text>
</comment>
<reference evidence="10" key="1">
    <citation type="submission" date="2005-10" db="EMBL/GenBank/DDBJ databases">
        <authorList>
            <person name="Loftus B.J."/>
            <person name="Nene V.M."/>
            <person name="Hannick L.I."/>
            <person name="Bidwell S."/>
            <person name="Haas B."/>
            <person name="Amedeo P."/>
            <person name="Orvis J."/>
            <person name="Wortman J.R."/>
            <person name="White O.R."/>
            <person name="Salzberg S."/>
            <person name="Shumway M."/>
            <person name="Koo H."/>
            <person name="Zhao Y."/>
            <person name="Holmes M."/>
            <person name="Miller J."/>
            <person name="Schatz M."/>
            <person name="Pop M."/>
            <person name="Pai G."/>
            <person name="Utterback T."/>
            <person name="Rogers Y.-H."/>
            <person name="Kravitz S."/>
            <person name="Fraser C.M."/>
        </authorList>
    </citation>
    <scope>NUCLEOTIDE SEQUENCE</scope>
    <source>
        <strain evidence="10">Liverpool</strain>
    </source>
</reference>
<dbReference type="Proteomes" id="UP000682892">
    <property type="component" value="Unassembled WGS sequence"/>
</dbReference>
<protein>
    <recommendedName>
        <fullName evidence="7">Zinc finger MYND domain-containing protein 10</fullName>
    </recommendedName>
</protein>
<comment type="function">
    <text evidence="7">Plays a role in axonemal structure organization and motility. Involved in axonemal pre-assembly of inner and outer dynein arms (IDA and ODA, respectively) for proper axoneme building for cilia motility. May act by indirectly regulating transcription of dynein proteins.</text>
</comment>
<dbReference type="SUPFAM" id="SSF144232">
    <property type="entry name" value="HIT/MYND zinc finger-like"/>
    <property type="match status" value="1"/>
</dbReference>
<evidence type="ECO:0000259" key="9">
    <source>
        <dbReference type="PROSITE" id="PS50865"/>
    </source>
</evidence>
<dbReference type="VEuPathDB" id="VectorBase:AAEL010315"/>
<evidence type="ECO:0000313" key="10">
    <source>
        <dbReference type="EMBL" id="EAT37724.1"/>
    </source>
</evidence>
<dbReference type="PROSITE" id="PS50865">
    <property type="entry name" value="ZF_MYND_2"/>
    <property type="match status" value="1"/>
</dbReference>
<dbReference type="GO" id="GO:0120293">
    <property type="term" value="C:dynein axonemal particle"/>
    <property type="evidence" value="ECO:0007669"/>
    <property type="project" value="UniProtKB-SubCell"/>
</dbReference>
<evidence type="ECO:0000256" key="1">
    <source>
        <dbReference type="ARBA" id="ARBA00005373"/>
    </source>
</evidence>
<evidence type="ECO:0000256" key="3">
    <source>
        <dbReference type="ARBA" id="ARBA00022723"/>
    </source>
</evidence>
<keyword evidence="4 8" id="KW-0863">Zinc-finger</keyword>
<evidence type="ECO:0000256" key="6">
    <source>
        <dbReference type="ARBA" id="ARBA00024190"/>
    </source>
</evidence>
<dbReference type="PANTHER" id="PTHR13244">
    <property type="entry name" value="ZINC FINGER MYND DOMAIN CONTAINING PROTEIN 10"/>
    <property type="match status" value="1"/>
</dbReference>
<dbReference type="HOGENOM" id="CLU_034036_1_0_1"/>
<evidence type="ECO:0000256" key="4">
    <source>
        <dbReference type="ARBA" id="ARBA00022771"/>
    </source>
</evidence>
<dbReference type="OMA" id="LIHEAYC"/>
<dbReference type="PhylomeDB" id="Q0IEI6"/>
<dbReference type="PaxDb" id="7159-AAEL010315-PA"/>
<dbReference type="AlphaFoldDB" id="Q0IEI6"/>
<dbReference type="InterPro" id="IPR017333">
    <property type="entry name" value="UCP037948_Znf-MYND"/>
</dbReference>
<dbReference type="InterPro" id="IPR002893">
    <property type="entry name" value="Znf_MYND"/>
</dbReference>
<dbReference type="GO" id="GO:0036158">
    <property type="term" value="P:outer dynein arm assembly"/>
    <property type="evidence" value="ECO:0007669"/>
    <property type="project" value="UniProtKB-UniRule"/>
</dbReference>
<keyword evidence="3 7" id="KW-0479">Metal-binding</keyword>
<name>Q0IEI6_AEDAE</name>
<dbReference type="GO" id="GO:0008270">
    <property type="term" value="F:zinc ion binding"/>
    <property type="evidence" value="ECO:0007669"/>
    <property type="project" value="UniProtKB-KW"/>
</dbReference>
<dbReference type="Pfam" id="PF01753">
    <property type="entry name" value="zf-MYND"/>
    <property type="match status" value="1"/>
</dbReference>
<evidence type="ECO:0000256" key="5">
    <source>
        <dbReference type="ARBA" id="ARBA00022833"/>
    </source>
</evidence>
<evidence type="ECO:0000256" key="8">
    <source>
        <dbReference type="PROSITE-ProRule" id="PRU00134"/>
    </source>
</evidence>
<gene>
    <name evidence="10" type="ORF">AaeL_AAEL010315</name>
</gene>
<dbReference type="PANTHER" id="PTHR13244:SF7">
    <property type="entry name" value="ZINC FINGER MYND DOMAIN-CONTAINING PROTEIN 10"/>
    <property type="match status" value="1"/>
</dbReference>
<keyword evidence="5 7" id="KW-0862">Zinc</keyword>
<evidence type="ECO:0000256" key="7">
    <source>
        <dbReference type="PIRNR" id="PIRNR037948"/>
    </source>
</evidence>
<dbReference type="PIRSF" id="PIRSF037948">
    <property type="entry name" value="UCP037948_Znf_MYND10"/>
    <property type="match status" value="1"/>
</dbReference>
<dbReference type="EMBL" id="CH477655">
    <property type="protein sequence ID" value="EAT37724.1"/>
    <property type="molecule type" value="Genomic_DNA"/>
</dbReference>
<dbReference type="STRING" id="7159.Q0IEI6"/>